<dbReference type="Pfam" id="PF07486">
    <property type="entry name" value="Hydrolase_2"/>
    <property type="match status" value="1"/>
</dbReference>
<comment type="caution">
    <text evidence="2">The sequence shown here is derived from an EMBL/GenBank/DDBJ whole genome shotgun (WGS) entry which is preliminary data.</text>
</comment>
<gene>
    <name evidence="2" type="ORF">DGAL_LOCUS17258</name>
</gene>
<sequence>MSVMKKGKRNHDILAKTLVGEAADESEKGQRAICWVIYNRVKGNKIYWYDEDEGNTIAGVCLKDQQFECWNEGNKRKQLEKTLDSDWGKQKMRKIQKWLALVYLHQGGRPVNNPIGECDHYNNPEKEKRPDWMDNVDFSHLFIDDESTEWPTPPRHLGKSSYNLIISLITSNNRLSKIELPGRVFSFLSRVGVGTPKDYRVRSKEVPSSTTCRTD</sequence>
<dbReference type="Gene3D" id="1.10.10.2520">
    <property type="entry name" value="Cell wall hydrolase SleB, domain 1"/>
    <property type="match status" value="1"/>
</dbReference>
<accession>A0A8J2S217</accession>
<keyword evidence="3" id="KW-1185">Reference proteome</keyword>
<feature type="domain" description="Cell wall hydrolase SleB" evidence="1">
    <location>
        <begin position="25"/>
        <end position="135"/>
    </location>
</feature>
<evidence type="ECO:0000313" key="2">
    <source>
        <dbReference type="EMBL" id="CAH0113366.1"/>
    </source>
</evidence>
<dbReference type="OrthoDB" id="6373984at2759"/>
<protein>
    <recommendedName>
        <fullName evidence="1">Cell wall hydrolase SleB domain-containing protein</fullName>
    </recommendedName>
</protein>
<dbReference type="InterPro" id="IPR011105">
    <property type="entry name" value="Cell_wall_hydrolase_SleB"/>
</dbReference>
<dbReference type="Proteomes" id="UP000789390">
    <property type="component" value="Unassembled WGS sequence"/>
</dbReference>
<dbReference type="InterPro" id="IPR042047">
    <property type="entry name" value="SleB_dom1"/>
</dbReference>
<reference evidence="2" key="1">
    <citation type="submission" date="2021-11" db="EMBL/GenBank/DDBJ databases">
        <authorList>
            <person name="Schell T."/>
        </authorList>
    </citation>
    <scope>NUCLEOTIDE SEQUENCE</scope>
    <source>
        <strain evidence="2">M5</strain>
    </source>
</reference>
<evidence type="ECO:0000313" key="3">
    <source>
        <dbReference type="Proteomes" id="UP000789390"/>
    </source>
</evidence>
<organism evidence="2 3">
    <name type="scientific">Daphnia galeata</name>
    <dbReference type="NCBI Taxonomy" id="27404"/>
    <lineage>
        <taxon>Eukaryota</taxon>
        <taxon>Metazoa</taxon>
        <taxon>Ecdysozoa</taxon>
        <taxon>Arthropoda</taxon>
        <taxon>Crustacea</taxon>
        <taxon>Branchiopoda</taxon>
        <taxon>Diplostraca</taxon>
        <taxon>Cladocera</taxon>
        <taxon>Anomopoda</taxon>
        <taxon>Daphniidae</taxon>
        <taxon>Daphnia</taxon>
    </lineage>
</organism>
<proteinExistence type="predicted"/>
<evidence type="ECO:0000259" key="1">
    <source>
        <dbReference type="Pfam" id="PF07486"/>
    </source>
</evidence>
<dbReference type="EMBL" id="CAKKLH010000338">
    <property type="protein sequence ID" value="CAH0113366.1"/>
    <property type="molecule type" value="Genomic_DNA"/>
</dbReference>
<dbReference type="GO" id="GO:0016787">
    <property type="term" value="F:hydrolase activity"/>
    <property type="evidence" value="ECO:0007669"/>
    <property type="project" value="InterPro"/>
</dbReference>
<name>A0A8J2S217_9CRUS</name>
<dbReference type="AlphaFoldDB" id="A0A8J2S217"/>